<dbReference type="Pfam" id="PF02897">
    <property type="entry name" value="Peptidase_S9_N"/>
    <property type="match status" value="1"/>
</dbReference>
<dbReference type="SUPFAM" id="SSF50993">
    <property type="entry name" value="Peptidase/esterase 'gauge' domain"/>
    <property type="match status" value="1"/>
</dbReference>
<proteinExistence type="inferred from homology"/>
<dbReference type="Gene3D" id="2.130.10.120">
    <property type="entry name" value="Prolyl oligopeptidase, N-terminal domain"/>
    <property type="match status" value="1"/>
</dbReference>
<gene>
    <name evidence="8" type="ORF">ACFQDH_13040</name>
</gene>
<dbReference type="EMBL" id="JBHSWH010000001">
    <property type="protein sequence ID" value="MFC6706157.1"/>
    <property type="molecule type" value="Genomic_DNA"/>
</dbReference>
<dbReference type="PANTHER" id="PTHR11757">
    <property type="entry name" value="PROTEASE FAMILY S9A OLIGOPEPTIDASE"/>
    <property type="match status" value="1"/>
</dbReference>
<sequence>MTSPQPSQTHPQPPRARRKPTTRTFHDDVVTDNYEWLRDKESPEVIAHLEAENAYTAAVTDRLKPLADNIFGEIKAHTQETDLSVPVRMGEWWYFSRTIEGEQYAVHVRVPYVAGADRPDPQPGESLNGEQVLLDGNAEATGHDFFELSDLAVSQDGTRVAIGLDVTGGEIYDLSVRDAATGAVLDDAVHQIGNGVVWSRDGRHLFYTRRDDAWRANEVWRHELGTPVERDQLVVREDDEQFSLMIGESRDERWLIVTIGSSTTTEAHLLDLAEPTGELRVVQPRVTGLDYDIEVDGDRILVVHNTSRVDFDLAQAPLATPGREHWQPVMTGGEGDRILGVDAFAGFVVVSMRHEGLRTLRLLPKGEDGTLGEPRAIPVEPELHTLGLGNNPEYDTATVQLVLTSWLTPSSVLDYAPRTGELALLKAREVPGFQPELYVEERVWVKAEDGARVPASVVRRREVEADGSNPGYIYGYGSYEMSFDPYFSVARLSLLDRGVVYVVAHVRGGGELGRKWYDDGKLLAKRNTFTDFVAVSRALSELGWVHPDRLVAEGASAGGLLMGAITNLAPELYAAVHADVPFVDALTTILDPSLPLTAGEWEEWGNPIEDPEVYAYMKSYTPYENIRAGRYPAILATTSLHDTRVFYVEPAKWVQQLRETVDADPERPILLKTEIAAGHGGRSGRYDGWAQIAFGFAFLLDQLGATELMRVE</sequence>
<evidence type="ECO:0000256" key="4">
    <source>
        <dbReference type="ARBA" id="ARBA00022825"/>
    </source>
</evidence>
<evidence type="ECO:0000256" key="1">
    <source>
        <dbReference type="ARBA" id="ARBA00005228"/>
    </source>
</evidence>
<dbReference type="InterPro" id="IPR002470">
    <property type="entry name" value="Peptidase_S9A"/>
</dbReference>
<dbReference type="Pfam" id="PF00326">
    <property type="entry name" value="Peptidase_S9"/>
    <property type="match status" value="1"/>
</dbReference>
<protein>
    <submittedName>
        <fullName evidence="8">S9 family peptidase</fullName>
    </submittedName>
</protein>
<comment type="similarity">
    <text evidence="1">Belongs to the peptidase S9A family.</text>
</comment>
<name>A0ABW2AH96_9MICO</name>
<keyword evidence="4" id="KW-0720">Serine protease</keyword>
<dbReference type="PANTHER" id="PTHR11757:SF19">
    <property type="entry name" value="PROLYL ENDOPEPTIDASE-LIKE"/>
    <property type="match status" value="1"/>
</dbReference>
<evidence type="ECO:0000259" key="7">
    <source>
        <dbReference type="Pfam" id="PF02897"/>
    </source>
</evidence>
<dbReference type="InterPro" id="IPR051543">
    <property type="entry name" value="Serine_Peptidase_S9A"/>
</dbReference>
<dbReference type="Gene3D" id="3.40.50.1820">
    <property type="entry name" value="alpha/beta hydrolase"/>
    <property type="match status" value="1"/>
</dbReference>
<dbReference type="RefSeq" id="WP_382401938.1">
    <property type="nucleotide sequence ID" value="NZ_JBHSWH010000001.1"/>
</dbReference>
<evidence type="ECO:0000256" key="2">
    <source>
        <dbReference type="ARBA" id="ARBA00022670"/>
    </source>
</evidence>
<feature type="region of interest" description="Disordered" evidence="5">
    <location>
        <begin position="1"/>
        <end position="24"/>
    </location>
</feature>
<feature type="domain" description="Peptidase S9 prolyl oligopeptidase catalytic" evidence="6">
    <location>
        <begin position="486"/>
        <end position="705"/>
    </location>
</feature>
<dbReference type="InterPro" id="IPR023302">
    <property type="entry name" value="Pept_S9A_N"/>
</dbReference>
<evidence type="ECO:0000313" key="9">
    <source>
        <dbReference type="Proteomes" id="UP001596298"/>
    </source>
</evidence>
<keyword evidence="2" id="KW-0645">Protease</keyword>
<evidence type="ECO:0000313" key="8">
    <source>
        <dbReference type="EMBL" id="MFC6706157.1"/>
    </source>
</evidence>
<dbReference type="SUPFAM" id="SSF53474">
    <property type="entry name" value="alpha/beta-Hydrolases"/>
    <property type="match status" value="1"/>
</dbReference>
<keyword evidence="3" id="KW-0378">Hydrolase</keyword>
<dbReference type="Proteomes" id="UP001596298">
    <property type="component" value="Unassembled WGS sequence"/>
</dbReference>
<organism evidence="8 9">
    <name type="scientific">Flexivirga alba</name>
    <dbReference type="NCBI Taxonomy" id="702742"/>
    <lineage>
        <taxon>Bacteria</taxon>
        <taxon>Bacillati</taxon>
        <taxon>Actinomycetota</taxon>
        <taxon>Actinomycetes</taxon>
        <taxon>Micrococcales</taxon>
        <taxon>Dermacoccaceae</taxon>
        <taxon>Flexivirga</taxon>
    </lineage>
</organism>
<evidence type="ECO:0000256" key="3">
    <source>
        <dbReference type="ARBA" id="ARBA00022801"/>
    </source>
</evidence>
<dbReference type="InterPro" id="IPR029058">
    <property type="entry name" value="AB_hydrolase_fold"/>
</dbReference>
<comment type="caution">
    <text evidence="8">The sequence shown here is derived from an EMBL/GenBank/DDBJ whole genome shotgun (WGS) entry which is preliminary data.</text>
</comment>
<accession>A0ABW2AH96</accession>
<feature type="domain" description="Peptidase S9A N-terminal" evidence="7">
    <location>
        <begin position="14"/>
        <end position="428"/>
    </location>
</feature>
<keyword evidence="9" id="KW-1185">Reference proteome</keyword>
<feature type="compositionally biased region" description="Low complexity" evidence="5">
    <location>
        <begin position="1"/>
        <end position="10"/>
    </location>
</feature>
<reference evidence="9" key="1">
    <citation type="journal article" date="2019" name="Int. J. Syst. Evol. Microbiol.">
        <title>The Global Catalogue of Microorganisms (GCM) 10K type strain sequencing project: providing services to taxonomists for standard genome sequencing and annotation.</title>
        <authorList>
            <consortium name="The Broad Institute Genomics Platform"/>
            <consortium name="The Broad Institute Genome Sequencing Center for Infectious Disease"/>
            <person name="Wu L."/>
            <person name="Ma J."/>
        </authorList>
    </citation>
    <scope>NUCLEOTIDE SEQUENCE [LARGE SCALE GENOMIC DNA]</scope>
    <source>
        <strain evidence="9">CCUG 58127</strain>
    </source>
</reference>
<dbReference type="PRINTS" id="PR00862">
    <property type="entry name" value="PROLIGOPTASE"/>
</dbReference>
<dbReference type="InterPro" id="IPR001375">
    <property type="entry name" value="Peptidase_S9_cat"/>
</dbReference>
<evidence type="ECO:0000259" key="6">
    <source>
        <dbReference type="Pfam" id="PF00326"/>
    </source>
</evidence>
<evidence type="ECO:0000256" key="5">
    <source>
        <dbReference type="SAM" id="MobiDB-lite"/>
    </source>
</evidence>